<gene>
    <name evidence="7" type="primary">lpxA_20</name>
    <name evidence="7" type="ORF">SDC9_148356</name>
</gene>
<accession>A0A645EKR6</accession>
<dbReference type="GO" id="GO:0008780">
    <property type="term" value="F:acyl-[acyl-carrier-protein]-UDP-N-acetylglucosamine O-acyltransferase activity"/>
    <property type="evidence" value="ECO:0007669"/>
    <property type="project" value="UniProtKB-EC"/>
</dbReference>
<keyword evidence="2" id="KW-0441">Lipid A biosynthesis</keyword>
<keyword evidence="4" id="KW-0443">Lipid metabolism</keyword>
<dbReference type="GO" id="GO:0009245">
    <property type="term" value="P:lipid A biosynthetic process"/>
    <property type="evidence" value="ECO:0007669"/>
    <property type="project" value="UniProtKB-KW"/>
</dbReference>
<reference evidence="7" key="1">
    <citation type="submission" date="2019-08" db="EMBL/GenBank/DDBJ databases">
        <authorList>
            <person name="Kucharzyk K."/>
            <person name="Murdoch R.W."/>
            <person name="Higgins S."/>
            <person name="Loffler F."/>
        </authorList>
    </citation>
    <scope>NUCLEOTIDE SEQUENCE</scope>
</reference>
<evidence type="ECO:0000256" key="1">
    <source>
        <dbReference type="ARBA" id="ARBA00022516"/>
    </source>
</evidence>
<keyword evidence="1" id="KW-0444">Lipid biosynthesis</keyword>
<comment type="caution">
    <text evidence="7">The sequence shown here is derived from an EMBL/GenBank/DDBJ whole genome shotgun (WGS) entry which is preliminary data.</text>
</comment>
<dbReference type="Gene3D" id="2.160.10.10">
    <property type="entry name" value="Hexapeptide repeat proteins"/>
    <property type="match status" value="1"/>
</dbReference>
<dbReference type="InterPro" id="IPR029098">
    <property type="entry name" value="Acetyltransf_C"/>
</dbReference>
<keyword evidence="5 7" id="KW-0012">Acyltransferase</keyword>
<dbReference type="PANTHER" id="PTHR43480:SF1">
    <property type="entry name" value="ACYL-[ACYL-CARRIER-PROTEIN]--UDP-N-ACETYLGLUCOSAMINE O-ACYLTRANSFERASE, MITOCHONDRIAL-RELATED"/>
    <property type="match status" value="1"/>
</dbReference>
<dbReference type="PANTHER" id="PTHR43480">
    <property type="entry name" value="ACYL-[ACYL-CARRIER-PROTEIN]--UDP-N-ACETYLGLUCOSAMINE O-ACYLTRANSFERASE"/>
    <property type="match status" value="1"/>
</dbReference>
<organism evidence="7">
    <name type="scientific">bioreactor metagenome</name>
    <dbReference type="NCBI Taxonomy" id="1076179"/>
    <lineage>
        <taxon>unclassified sequences</taxon>
        <taxon>metagenomes</taxon>
        <taxon>ecological metagenomes</taxon>
    </lineage>
</organism>
<evidence type="ECO:0000256" key="5">
    <source>
        <dbReference type="ARBA" id="ARBA00023315"/>
    </source>
</evidence>
<feature type="domain" description="UDP N-acetylglucosamine O-acyltransferase C-terminal" evidence="6">
    <location>
        <begin position="42"/>
        <end position="123"/>
    </location>
</feature>
<keyword evidence="3 7" id="KW-0808">Transferase</keyword>
<dbReference type="InterPro" id="IPR037157">
    <property type="entry name" value="Acetyltransf_C_sf"/>
</dbReference>
<dbReference type="Pfam" id="PF13720">
    <property type="entry name" value="Acetyltransf_11"/>
    <property type="match status" value="1"/>
</dbReference>
<evidence type="ECO:0000256" key="4">
    <source>
        <dbReference type="ARBA" id="ARBA00023098"/>
    </source>
</evidence>
<dbReference type="Gene3D" id="1.20.1180.10">
    <property type="entry name" value="Udp N-acetylglucosamine O-acyltransferase, C-terminal domain"/>
    <property type="match status" value="1"/>
</dbReference>
<evidence type="ECO:0000256" key="3">
    <source>
        <dbReference type="ARBA" id="ARBA00022679"/>
    </source>
</evidence>
<name>A0A645EKR6_9ZZZZ</name>
<proteinExistence type="predicted"/>
<dbReference type="AlphaFoldDB" id="A0A645EKR6"/>
<dbReference type="InterPro" id="IPR011004">
    <property type="entry name" value="Trimer_LpxA-like_sf"/>
</dbReference>
<sequence length="133" mass="14853">MALAGFTEVHDYATIGGQCGLHQFNRIGAHCMVAAASIVMKDIPPYSLTGRNPVAFYKLNLVGLRRRGFTREQIDRIESIYRALYDSGLNVSDACVKIESDFEDSVEKRTILDFIKTSKRGIVPKVSKLMSHD</sequence>
<evidence type="ECO:0000259" key="6">
    <source>
        <dbReference type="Pfam" id="PF13720"/>
    </source>
</evidence>
<evidence type="ECO:0000256" key="2">
    <source>
        <dbReference type="ARBA" id="ARBA00022556"/>
    </source>
</evidence>
<dbReference type="SUPFAM" id="SSF51161">
    <property type="entry name" value="Trimeric LpxA-like enzymes"/>
    <property type="match status" value="1"/>
</dbReference>
<evidence type="ECO:0000313" key="7">
    <source>
        <dbReference type="EMBL" id="MPN01153.1"/>
    </source>
</evidence>
<protein>
    <submittedName>
        <fullName evidence="7">Acyl-[acyl-carrier-protein]--UDP-N-acetylglucosamine O-acyltransferase</fullName>
        <ecNumber evidence="7">2.3.1.129</ecNumber>
    </submittedName>
</protein>
<dbReference type="GO" id="GO:0016020">
    <property type="term" value="C:membrane"/>
    <property type="evidence" value="ECO:0007669"/>
    <property type="project" value="GOC"/>
</dbReference>
<dbReference type="InterPro" id="IPR010137">
    <property type="entry name" value="Lipid_A_LpxA"/>
</dbReference>
<dbReference type="EMBL" id="VSSQ01047175">
    <property type="protein sequence ID" value="MPN01153.1"/>
    <property type="molecule type" value="Genomic_DNA"/>
</dbReference>
<dbReference type="EC" id="2.3.1.129" evidence="7"/>